<dbReference type="HAMAP" id="MF_00688">
    <property type="entry name" value="Leu_Phe_trans"/>
    <property type="match status" value="1"/>
</dbReference>
<comment type="function">
    <text evidence="4">Functions in the N-end rule pathway of protein degradation where it conjugates Leu, Phe and, less efficiently, Met from aminoacyl-tRNAs to the N-termini of proteins containing an N-terminal arginine or lysine.</text>
</comment>
<comment type="catalytic activity">
    <reaction evidence="4">
        <text>L-phenylalanyl-tRNA(Phe) + an N-terminal L-alpha-aminoacyl-[protein] = an N-terminal L-phenylalanyl-L-alpha-aminoacyl-[protein] + tRNA(Phe)</text>
        <dbReference type="Rhea" id="RHEA:43632"/>
        <dbReference type="Rhea" id="RHEA-COMP:9668"/>
        <dbReference type="Rhea" id="RHEA-COMP:9699"/>
        <dbReference type="Rhea" id="RHEA-COMP:10636"/>
        <dbReference type="Rhea" id="RHEA-COMP:10637"/>
        <dbReference type="ChEBI" id="CHEBI:78442"/>
        <dbReference type="ChEBI" id="CHEBI:78531"/>
        <dbReference type="ChEBI" id="CHEBI:78597"/>
        <dbReference type="ChEBI" id="CHEBI:83561"/>
        <dbReference type="EC" id="2.3.2.6"/>
    </reaction>
</comment>
<dbReference type="Gene3D" id="3.30.70.3550">
    <property type="entry name" value="Leucyl/phenylalanyl-tRNA-protein transferase, N-terminal domain"/>
    <property type="match status" value="1"/>
</dbReference>
<keyword evidence="6" id="KW-1185">Reference proteome</keyword>
<dbReference type="PANTHER" id="PTHR30098">
    <property type="entry name" value="LEUCYL/PHENYLALANYL-TRNA--PROTEIN TRANSFERASE"/>
    <property type="match status" value="1"/>
</dbReference>
<comment type="catalytic activity">
    <reaction evidence="4">
        <text>N-terminal L-lysyl-[protein] + L-leucyl-tRNA(Leu) = N-terminal L-leucyl-L-lysyl-[protein] + tRNA(Leu) + H(+)</text>
        <dbReference type="Rhea" id="RHEA:12340"/>
        <dbReference type="Rhea" id="RHEA-COMP:9613"/>
        <dbReference type="Rhea" id="RHEA-COMP:9622"/>
        <dbReference type="Rhea" id="RHEA-COMP:12670"/>
        <dbReference type="Rhea" id="RHEA-COMP:12671"/>
        <dbReference type="ChEBI" id="CHEBI:15378"/>
        <dbReference type="ChEBI" id="CHEBI:65249"/>
        <dbReference type="ChEBI" id="CHEBI:78442"/>
        <dbReference type="ChEBI" id="CHEBI:78494"/>
        <dbReference type="ChEBI" id="CHEBI:133043"/>
        <dbReference type="EC" id="2.3.2.6"/>
    </reaction>
</comment>
<reference evidence="5 6" key="1">
    <citation type="submission" date="2019-05" db="EMBL/GenBank/DDBJ databases">
        <title>Verrucobacter flavum gen. nov., sp. nov. a new member of the family Verrucomicrobiaceae.</title>
        <authorList>
            <person name="Szuroczki S."/>
            <person name="Abbaszade G."/>
            <person name="Szabo A."/>
            <person name="Felfoldi T."/>
            <person name="Schumann P."/>
            <person name="Boka K."/>
            <person name="Keki Z."/>
            <person name="Toumi M."/>
            <person name="Toth E."/>
        </authorList>
    </citation>
    <scope>NUCLEOTIDE SEQUENCE [LARGE SCALE GENOMIC DNA]</scope>
    <source>
        <strain evidence="5 6">MG-N-17</strain>
    </source>
</reference>
<dbReference type="InterPro" id="IPR042221">
    <property type="entry name" value="Leu/Phe-tRNA_Trfase_N"/>
</dbReference>
<dbReference type="Pfam" id="PF03588">
    <property type="entry name" value="Leu_Phe_trans"/>
    <property type="match status" value="1"/>
</dbReference>
<dbReference type="EMBL" id="VAUV01000012">
    <property type="protein sequence ID" value="TLD69649.1"/>
    <property type="molecule type" value="Genomic_DNA"/>
</dbReference>
<dbReference type="GO" id="GO:0030163">
    <property type="term" value="P:protein catabolic process"/>
    <property type="evidence" value="ECO:0007669"/>
    <property type="project" value="UniProtKB-UniRule"/>
</dbReference>
<evidence type="ECO:0000256" key="4">
    <source>
        <dbReference type="HAMAP-Rule" id="MF_00688"/>
    </source>
</evidence>
<keyword evidence="3 4" id="KW-0012">Acyltransferase</keyword>
<protein>
    <recommendedName>
        <fullName evidence="4">Leucyl/phenylalanyl-tRNA--protein transferase</fullName>
        <ecNumber evidence="4">2.3.2.6</ecNumber>
    </recommendedName>
    <alternativeName>
        <fullName evidence="4">L/F-transferase</fullName>
    </alternativeName>
    <alternativeName>
        <fullName evidence="4">Leucyltransferase</fullName>
    </alternativeName>
    <alternativeName>
        <fullName evidence="4">Phenyalanyltransferase</fullName>
    </alternativeName>
</protein>
<dbReference type="Gene3D" id="3.40.630.70">
    <property type="entry name" value="Leucyl/phenylalanyl-tRNA-protein transferase, C-terminal domain"/>
    <property type="match status" value="1"/>
</dbReference>
<dbReference type="InterPro" id="IPR016181">
    <property type="entry name" value="Acyl_CoA_acyltransferase"/>
</dbReference>
<dbReference type="SUPFAM" id="SSF55729">
    <property type="entry name" value="Acyl-CoA N-acyltransferases (Nat)"/>
    <property type="match status" value="1"/>
</dbReference>
<organism evidence="5 6">
    <name type="scientific">Phragmitibacter flavus</name>
    <dbReference type="NCBI Taxonomy" id="2576071"/>
    <lineage>
        <taxon>Bacteria</taxon>
        <taxon>Pseudomonadati</taxon>
        <taxon>Verrucomicrobiota</taxon>
        <taxon>Verrucomicrobiia</taxon>
        <taxon>Verrucomicrobiales</taxon>
        <taxon>Verrucomicrobiaceae</taxon>
        <taxon>Phragmitibacter</taxon>
    </lineage>
</organism>
<comment type="catalytic activity">
    <reaction evidence="4">
        <text>N-terminal L-arginyl-[protein] + L-leucyl-tRNA(Leu) = N-terminal L-leucyl-L-arginyl-[protein] + tRNA(Leu) + H(+)</text>
        <dbReference type="Rhea" id="RHEA:50416"/>
        <dbReference type="Rhea" id="RHEA-COMP:9613"/>
        <dbReference type="Rhea" id="RHEA-COMP:9622"/>
        <dbReference type="Rhea" id="RHEA-COMP:12672"/>
        <dbReference type="Rhea" id="RHEA-COMP:12673"/>
        <dbReference type="ChEBI" id="CHEBI:15378"/>
        <dbReference type="ChEBI" id="CHEBI:64719"/>
        <dbReference type="ChEBI" id="CHEBI:78442"/>
        <dbReference type="ChEBI" id="CHEBI:78494"/>
        <dbReference type="ChEBI" id="CHEBI:133044"/>
        <dbReference type="EC" id="2.3.2.6"/>
    </reaction>
</comment>
<proteinExistence type="inferred from homology"/>
<dbReference type="RefSeq" id="WP_138087477.1">
    <property type="nucleotide sequence ID" value="NZ_VAUV01000012.1"/>
</dbReference>
<gene>
    <name evidence="4" type="primary">aat</name>
    <name evidence="5" type="ORF">FEM03_16970</name>
</gene>
<accession>A0A5R8KDJ3</accession>
<evidence type="ECO:0000256" key="2">
    <source>
        <dbReference type="ARBA" id="ARBA00022679"/>
    </source>
</evidence>
<dbReference type="InterPro" id="IPR004616">
    <property type="entry name" value="Leu/Phe-tRNA_Trfase"/>
</dbReference>
<dbReference type="GO" id="GO:0008914">
    <property type="term" value="F:leucyl-tRNA--protein transferase activity"/>
    <property type="evidence" value="ECO:0007669"/>
    <property type="project" value="UniProtKB-UniRule"/>
</dbReference>
<keyword evidence="2 4" id="KW-0808">Transferase</keyword>
<evidence type="ECO:0000313" key="5">
    <source>
        <dbReference type="EMBL" id="TLD69649.1"/>
    </source>
</evidence>
<dbReference type="AlphaFoldDB" id="A0A5R8KDJ3"/>
<comment type="caution">
    <text evidence="5">The sequence shown here is derived from an EMBL/GenBank/DDBJ whole genome shotgun (WGS) entry which is preliminary data.</text>
</comment>
<name>A0A5R8KDJ3_9BACT</name>
<comment type="similarity">
    <text evidence="4">Belongs to the L/F-transferase family.</text>
</comment>
<comment type="subcellular location">
    <subcellularLocation>
        <location evidence="4">Cytoplasm</location>
    </subcellularLocation>
</comment>
<dbReference type="InterPro" id="IPR042203">
    <property type="entry name" value="Leu/Phe-tRNA_Trfase_C"/>
</dbReference>
<dbReference type="NCBIfam" id="TIGR00667">
    <property type="entry name" value="aat"/>
    <property type="match status" value="1"/>
</dbReference>
<dbReference type="Proteomes" id="UP000306196">
    <property type="component" value="Unassembled WGS sequence"/>
</dbReference>
<dbReference type="EC" id="2.3.2.6" evidence="4"/>
<dbReference type="GO" id="GO:0005737">
    <property type="term" value="C:cytoplasm"/>
    <property type="evidence" value="ECO:0007669"/>
    <property type="project" value="UniProtKB-SubCell"/>
</dbReference>
<evidence type="ECO:0000256" key="3">
    <source>
        <dbReference type="ARBA" id="ARBA00023315"/>
    </source>
</evidence>
<evidence type="ECO:0000256" key="1">
    <source>
        <dbReference type="ARBA" id="ARBA00022490"/>
    </source>
</evidence>
<dbReference type="PANTHER" id="PTHR30098:SF2">
    <property type="entry name" value="LEUCYL_PHENYLALANYL-TRNA--PROTEIN TRANSFERASE"/>
    <property type="match status" value="1"/>
</dbReference>
<evidence type="ECO:0000313" key="6">
    <source>
        <dbReference type="Proteomes" id="UP000306196"/>
    </source>
</evidence>
<sequence length="193" mass="21745">MQALEPRLLINAYCNGIFPMGMENGRLTWFSPDPRGIIPVEAFHVPRSVRSELRKKNFEVRVNTSFGEVLRACGKRKETWITPEIIQSYELLHQLGLAHSVETWDDGFLVGGLYGVCVGGAFFGESMFSRVEGGSKAALVWLMQHLQKKGFLLHDTQWTTDHLAMFGGVEIAREEYLRLLTQAVALEVKFAGE</sequence>
<dbReference type="OrthoDB" id="9790282at2"/>
<keyword evidence="1 4" id="KW-0963">Cytoplasm</keyword>